<protein>
    <submittedName>
        <fullName evidence="2">Uncharacterized protein</fullName>
    </submittedName>
</protein>
<dbReference type="Proteomes" id="UP001150266">
    <property type="component" value="Unassembled WGS sequence"/>
</dbReference>
<dbReference type="AlphaFoldDB" id="A0A9W9DMU9"/>
<keyword evidence="3" id="KW-1185">Reference proteome</keyword>
<reference evidence="2" key="1">
    <citation type="submission" date="2022-08" db="EMBL/GenBank/DDBJ databases">
        <title>A Global Phylogenomic Analysis of the Shiitake Genus Lentinula.</title>
        <authorList>
            <consortium name="DOE Joint Genome Institute"/>
            <person name="Sierra-Patev S."/>
            <person name="Min B."/>
            <person name="Naranjo-Ortiz M."/>
            <person name="Looney B."/>
            <person name="Konkel Z."/>
            <person name="Slot J.C."/>
            <person name="Sakamoto Y."/>
            <person name="Steenwyk J.L."/>
            <person name="Rokas A."/>
            <person name="Carro J."/>
            <person name="Camarero S."/>
            <person name="Ferreira P."/>
            <person name="Molpeceres G."/>
            <person name="Ruiz-Duenas F.J."/>
            <person name="Serrano A."/>
            <person name="Henrissat B."/>
            <person name="Drula E."/>
            <person name="Hughes K.W."/>
            <person name="Mata J.L."/>
            <person name="Ishikawa N.K."/>
            <person name="Vargas-Isla R."/>
            <person name="Ushijima S."/>
            <person name="Smith C.A."/>
            <person name="Ahrendt S."/>
            <person name="Andreopoulos W."/>
            <person name="He G."/>
            <person name="Labutti K."/>
            <person name="Lipzen A."/>
            <person name="Ng V."/>
            <person name="Riley R."/>
            <person name="Sandor L."/>
            <person name="Barry K."/>
            <person name="Martinez A.T."/>
            <person name="Xiao Y."/>
            <person name="Gibbons J.G."/>
            <person name="Terashima K."/>
            <person name="Grigoriev I.V."/>
            <person name="Hibbett D.S."/>
        </authorList>
    </citation>
    <scope>NUCLEOTIDE SEQUENCE</scope>
    <source>
        <strain evidence="2">JLM2183</strain>
    </source>
</reference>
<feature type="compositionally biased region" description="Basic and acidic residues" evidence="1">
    <location>
        <begin position="14"/>
        <end position="28"/>
    </location>
</feature>
<proteinExistence type="predicted"/>
<evidence type="ECO:0000313" key="3">
    <source>
        <dbReference type="Proteomes" id="UP001150266"/>
    </source>
</evidence>
<comment type="caution">
    <text evidence="2">The sequence shown here is derived from an EMBL/GenBank/DDBJ whole genome shotgun (WGS) entry which is preliminary data.</text>
</comment>
<sequence>MTVRRMFGQISGVSHEHPVQGTRNSDRKDYSQLTNIGGSDFIDGVSGIFKKDTNVIDAQEFEERGGISTLHGQVCPAILRVVRNSNPTVQVHRHLTAALGIPIAPRESESNSTQGSVGSFHENSDEQKNLSNNVYGASNHHVLPKNIRETCELKGALATSRDHGILAEFYAREITKLEKERKGDVEEEANEDAADLIFREKLDKEKQDIVAILDTDRVSSRFRNIVHVQYSPPIFVDADVEGKRYTEGWGMFELDEVNFKSQFNGDVVDLGKPRFLPNN</sequence>
<evidence type="ECO:0000313" key="2">
    <source>
        <dbReference type="EMBL" id="KAJ4478359.1"/>
    </source>
</evidence>
<dbReference type="EMBL" id="JAOTPV010000009">
    <property type="protein sequence ID" value="KAJ4478359.1"/>
    <property type="molecule type" value="Genomic_DNA"/>
</dbReference>
<gene>
    <name evidence="2" type="ORF">J3R30DRAFT_3404415</name>
</gene>
<organism evidence="2 3">
    <name type="scientific">Lentinula aciculospora</name>
    <dbReference type="NCBI Taxonomy" id="153920"/>
    <lineage>
        <taxon>Eukaryota</taxon>
        <taxon>Fungi</taxon>
        <taxon>Dikarya</taxon>
        <taxon>Basidiomycota</taxon>
        <taxon>Agaricomycotina</taxon>
        <taxon>Agaricomycetes</taxon>
        <taxon>Agaricomycetidae</taxon>
        <taxon>Agaricales</taxon>
        <taxon>Marasmiineae</taxon>
        <taxon>Omphalotaceae</taxon>
        <taxon>Lentinula</taxon>
    </lineage>
</organism>
<name>A0A9W9DMU9_9AGAR</name>
<feature type="region of interest" description="Disordered" evidence="1">
    <location>
        <begin position="1"/>
        <end position="28"/>
    </location>
</feature>
<feature type="region of interest" description="Disordered" evidence="1">
    <location>
        <begin position="105"/>
        <end position="126"/>
    </location>
</feature>
<evidence type="ECO:0000256" key="1">
    <source>
        <dbReference type="SAM" id="MobiDB-lite"/>
    </source>
</evidence>
<accession>A0A9W9DMU9</accession>
<dbReference type="OrthoDB" id="5424209at2759"/>